<dbReference type="CDD" id="cd03398">
    <property type="entry name" value="PAP2_haloperoxidase"/>
    <property type="match status" value="1"/>
</dbReference>
<dbReference type="InterPro" id="IPR036938">
    <property type="entry name" value="PAP2/HPO_sf"/>
</dbReference>
<evidence type="ECO:0008006" key="5">
    <source>
        <dbReference type="Google" id="ProtNLM"/>
    </source>
</evidence>
<feature type="chain" id="PRO_5039014552" description="Phosphatidic acid phosphatase type 2/haloperoxidase domain-containing protein" evidence="2">
    <location>
        <begin position="39"/>
        <end position="955"/>
    </location>
</feature>
<keyword evidence="2" id="KW-0732">Signal</keyword>
<dbReference type="NCBIfam" id="NF033679">
    <property type="entry name" value="DNRLRE_dom"/>
    <property type="match status" value="1"/>
</dbReference>
<keyword evidence="4" id="KW-1185">Reference proteome</keyword>
<dbReference type="Gene3D" id="1.10.606.20">
    <property type="match status" value="1"/>
</dbReference>
<dbReference type="PANTHER" id="PTHR34599:SF1">
    <property type="entry name" value="PHOSPHATIDIC ACID PHOSPHATASE TYPE 2_HALOPEROXIDASE DOMAIN-CONTAINING PROTEIN"/>
    <property type="match status" value="1"/>
</dbReference>
<gene>
    <name evidence="3" type="ORF">FHS37_005243</name>
</gene>
<dbReference type="PANTHER" id="PTHR34599">
    <property type="entry name" value="PEROXIDASE-RELATED"/>
    <property type="match status" value="1"/>
</dbReference>
<dbReference type="EMBL" id="JACHJI010000009">
    <property type="protein sequence ID" value="MBB4901163.1"/>
    <property type="molecule type" value="Genomic_DNA"/>
</dbReference>
<name>A0A7W7PTS0_9ACTN</name>
<proteinExistence type="predicted"/>
<evidence type="ECO:0000313" key="4">
    <source>
        <dbReference type="Proteomes" id="UP000579523"/>
    </source>
</evidence>
<feature type="compositionally biased region" description="Low complexity" evidence="1">
    <location>
        <begin position="44"/>
        <end position="64"/>
    </location>
</feature>
<accession>A0A7W7PTS0</accession>
<protein>
    <recommendedName>
        <fullName evidence="5">Phosphatidic acid phosphatase type 2/haloperoxidase domain-containing protein</fullName>
    </recommendedName>
</protein>
<feature type="region of interest" description="Disordered" evidence="1">
    <location>
        <begin position="130"/>
        <end position="151"/>
    </location>
</feature>
<feature type="signal peptide" evidence="2">
    <location>
        <begin position="1"/>
        <end position="38"/>
    </location>
</feature>
<reference evidence="3 4" key="1">
    <citation type="submission" date="2020-08" db="EMBL/GenBank/DDBJ databases">
        <title>Genomic Encyclopedia of Type Strains, Phase III (KMG-III): the genomes of soil and plant-associated and newly described type strains.</title>
        <authorList>
            <person name="Whitman W."/>
        </authorList>
    </citation>
    <scope>NUCLEOTIDE SEQUENCE [LARGE SCALE GENOMIC DNA]</scope>
    <source>
        <strain evidence="3 4">CECT 3273</strain>
    </source>
</reference>
<dbReference type="InterPro" id="IPR052559">
    <property type="entry name" value="V-haloperoxidase"/>
</dbReference>
<organism evidence="3 4">
    <name type="scientific">Streptomyces griseomycini</name>
    <dbReference type="NCBI Taxonomy" id="66895"/>
    <lineage>
        <taxon>Bacteria</taxon>
        <taxon>Bacillati</taxon>
        <taxon>Actinomycetota</taxon>
        <taxon>Actinomycetes</taxon>
        <taxon>Kitasatosporales</taxon>
        <taxon>Streptomycetaceae</taxon>
        <taxon>Streptomyces</taxon>
    </lineage>
</organism>
<dbReference type="RefSeq" id="WP_184825404.1">
    <property type="nucleotide sequence ID" value="NZ_BMTK01000005.1"/>
</dbReference>
<comment type="caution">
    <text evidence="3">The sequence shown here is derived from an EMBL/GenBank/DDBJ whole genome shotgun (WGS) entry which is preliminary data.</text>
</comment>
<feature type="region of interest" description="Disordered" evidence="1">
    <location>
        <begin position="44"/>
        <end position="77"/>
    </location>
</feature>
<evidence type="ECO:0000313" key="3">
    <source>
        <dbReference type="EMBL" id="MBB4901163.1"/>
    </source>
</evidence>
<dbReference type="Proteomes" id="UP000579523">
    <property type="component" value="Unassembled WGS sequence"/>
</dbReference>
<dbReference type="SUPFAM" id="SSF48317">
    <property type="entry name" value="Acid phosphatase/Vanadium-dependent haloperoxidase"/>
    <property type="match status" value="1"/>
</dbReference>
<evidence type="ECO:0000256" key="1">
    <source>
        <dbReference type="SAM" id="MobiDB-lite"/>
    </source>
</evidence>
<sequence>MDRLRSLDPRTERPGRRRRVRSVAVPLALALLTQTALALGVAPASSAAGSDPSATADAPVAPAAQREEANARVAAQAQGRRIEVTGARTEYSTLWANPDGTMSVKTSAGPVRYREKGHWVDVDLTLVRNPDGSVSPKGHPGGLRMAGRTGKAGGDLVTLGRGEKEVSLGWKGALPEPRLDGNEATYENVLPGADLVVRATRTGFEEFLVVADREAAERAATLTLPVRTKGLKAKEATGGGLVLNDSLTGEEVGRTPTPFMWDSSASHPDAPDSRTARVDLDVTGHEDGFDLVVKADQDFLADKDTRYPVTIDPAVYLTSNLDTEVVQGDNSDHSADYGLNVGREYGKTPARAFINFPRSYSYDMTGQDIINAELDLYTLWSDVCTQQPWEIWDTDSVTASATWDSTQTAWRTKVKTSLQTFGGPGCDAQWINEDITGLVKQWSKTSKSVDTIGLRAQDENNTDQFKIFASSDSEYTPDILVTYEPVTDPSRDHIDYWNDVLLQTFRQVGGAPGPLSRAGAMVHGAIYDAVNSARCAESSKLCLGEAYLVKATASNGAVPDVNSAIDQAAYAVLSSVYPALDFSDELATARSTIPAAVTSAQRTAGTDVGQKAATAMINARQNDGSGSTAVYTGSQEPGFWRPTNNDDQGNPVTGSTPEWGKVKPFALQSGSQFRPSGPGGHTQMSTLLASQEYADQVNEVKEVGSTDSTTRTPDQTEAAKFWANDLDGTYKPPGQLLEQTQTVARNMGVSASGKAKLLAHTAFAMADAAIVAWDTKYLTDIDLWRPESAINVGLGNTGWRPLSPDVNGEPFSPDFPAYVSGHATFAGAWAQAMRDWFGTDAISWTATTDDPNSVGVTRNYSSFSQAAEENAIARVWLGVHYRWDGTEGVSSGGKAAAYLAANELKPNTSSSWVAYDTMYNLNGCEELGKRLVAEHRWTAYECRLTTDPEHILYVK</sequence>
<dbReference type="AlphaFoldDB" id="A0A7W7PTS0"/>
<evidence type="ECO:0000256" key="2">
    <source>
        <dbReference type="SAM" id="SignalP"/>
    </source>
</evidence>